<dbReference type="AlphaFoldDB" id="A0A644VI91"/>
<dbReference type="InterPro" id="IPR024492">
    <property type="entry name" value="DUF2764"/>
</dbReference>
<reference evidence="1" key="1">
    <citation type="submission" date="2019-08" db="EMBL/GenBank/DDBJ databases">
        <authorList>
            <person name="Kucharzyk K."/>
            <person name="Murdoch R.W."/>
            <person name="Higgins S."/>
            <person name="Loffler F."/>
        </authorList>
    </citation>
    <scope>NUCLEOTIDE SEQUENCE</scope>
</reference>
<evidence type="ECO:0000313" key="1">
    <source>
        <dbReference type="EMBL" id="MPL91026.1"/>
    </source>
</evidence>
<dbReference type="EMBL" id="VSSQ01000318">
    <property type="protein sequence ID" value="MPL91026.1"/>
    <property type="molecule type" value="Genomic_DNA"/>
</dbReference>
<comment type="caution">
    <text evidence="1">The sequence shown here is derived from an EMBL/GenBank/DDBJ whole genome shotgun (WGS) entry which is preliminary data.</text>
</comment>
<sequence>MNYYCLVAGLPDIQKDDIKGFLSPAELLDEISPQLSEEDAALLRLLYARYDNTNFLTFLREKEIKPGTFGVLNTQDWEELVRLMQEEDHPKDKRLLPYYISYFRSAQEDEDFLKGMSPDDFLAGLYYDYAMQSSNKFVSSWFEFNLNLNNLLTAVFCRKHKINPEKLIVGQNEVAKILRTSHARDYGVGGLFEYTEEVIKLAEEVDLLEREKKVDALKWDWLEEHTFFHYFTIERVLAYVLRAEMLQRWKMLSFETGSEIFRNLLASMKQGIKINA</sequence>
<gene>
    <name evidence="1" type="ORF">SDC9_37085</name>
</gene>
<protein>
    <recommendedName>
        <fullName evidence="2">V-type ATP synthase subunit C</fullName>
    </recommendedName>
</protein>
<name>A0A644VI91_9ZZZZ</name>
<dbReference type="SUPFAM" id="SSF103486">
    <property type="entry name" value="V-type ATP synthase subunit C"/>
    <property type="match status" value="1"/>
</dbReference>
<dbReference type="Pfam" id="PF10962">
    <property type="entry name" value="DUF2764"/>
    <property type="match status" value="1"/>
</dbReference>
<organism evidence="1">
    <name type="scientific">bioreactor metagenome</name>
    <dbReference type="NCBI Taxonomy" id="1076179"/>
    <lineage>
        <taxon>unclassified sequences</taxon>
        <taxon>metagenomes</taxon>
        <taxon>ecological metagenomes</taxon>
    </lineage>
</organism>
<proteinExistence type="predicted"/>
<evidence type="ECO:0008006" key="2">
    <source>
        <dbReference type="Google" id="ProtNLM"/>
    </source>
</evidence>
<dbReference type="InterPro" id="IPR036079">
    <property type="entry name" value="ATPase_csu/dsu_sf"/>
</dbReference>
<accession>A0A644VI91</accession>